<dbReference type="Pfam" id="PF13519">
    <property type="entry name" value="VWA_2"/>
    <property type="match status" value="1"/>
</dbReference>
<dbReference type="EMBL" id="JARYZI010000004">
    <property type="protein sequence ID" value="MDH8678206.1"/>
    <property type="molecule type" value="Genomic_DNA"/>
</dbReference>
<feature type="domain" description="VWFA" evidence="2">
    <location>
        <begin position="104"/>
        <end position="327"/>
    </location>
</feature>
<name>A0ABT6NCU3_9FIRM</name>
<dbReference type="CDD" id="cd00198">
    <property type="entry name" value="vWFA"/>
    <property type="match status" value="1"/>
</dbReference>
<dbReference type="Gene3D" id="3.10.20.320">
    <property type="entry name" value="Putative peptidoglycan bound protein (lpxtg motif)"/>
    <property type="match status" value="1"/>
</dbReference>
<dbReference type="InterPro" id="IPR009459">
    <property type="entry name" value="MucBP_dom"/>
</dbReference>
<dbReference type="Proteomes" id="UP001158045">
    <property type="component" value="Unassembled WGS sequence"/>
</dbReference>
<dbReference type="CDD" id="cd00222">
    <property type="entry name" value="CollagenBindB"/>
    <property type="match status" value="2"/>
</dbReference>
<dbReference type="InterPro" id="IPR008454">
    <property type="entry name" value="Collagen-bd_Cna-like_B-typ_dom"/>
</dbReference>
<comment type="caution">
    <text evidence="3">The sequence shown here is derived from an EMBL/GenBank/DDBJ whole genome shotgun (WGS) entry which is preliminary data.</text>
</comment>
<dbReference type="SUPFAM" id="SSF49478">
    <property type="entry name" value="Cna protein B-type domain"/>
    <property type="match status" value="7"/>
</dbReference>
<accession>A0ABT6NCU3</accession>
<keyword evidence="4" id="KW-1185">Reference proteome</keyword>
<dbReference type="Pfam" id="PF01345">
    <property type="entry name" value="DUF11"/>
    <property type="match status" value="1"/>
</dbReference>
<dbReference type="Pfam" id="PF05738">
    <property type="entry name" value="Cna_B"/>
    <property type="match status" value="6"/>
</dbReference>
<proteinExistence type="predicted"/>
<dbReference type="SUPFAM" id="SSF53300">
    <property type="entry name" value="vWA-like"/>
    <property type="match status" value="1"/>
</dbReference>
<protein>
    <submittedName>
        <fullName evidence="3">Cna B-type domain-containing protein</fullName>
    </submittedName>
</protein>
<dbReference type="PROSITE" id="PS50234">
    <property type="entry name" value="VWFA"/>
    <property type="match status" value="1"/>
</dbReference>
<organism evidence="3 4">
    <name type="scientific">Fusibacter bizertensis</name>
    <dbReference type="NCBI Taxonomy" id="1488331"/>
    <lineage>
        <taxon>Bacteria</taxon>
        <taxon>Bacillati</taxon>
        <taxon>Bacillota</taxon>
        <taxon>Clostridia</taxon>
        <taxon>Eubacteriales</taxon>
        <taxon>Eubacteriales Family XII. Incertae Sedis</taxon>
        <taxon>Fusibacter</taxon>
    </lineage>
</organism>
<evidence type="ECO:0000256" key="1">
    <source>
        <dbReference type="ARBA" id="ARBA00022737"/>
    </source>
</evidence>
<dbReference type="InterPro" id="IPR001434">
    <property type="entry name" value="OmcB-like_DUF11"/>
</dbReference>
<evidence type="ECO:0000313" key="4">
    <source>
        <dbReference type="Proteomes" id="UP001158045"/>
    </source>
</evidence>
<sequence>MGNLLKNYPKLKRVFSLLMSFVLIFGMVPIPSFALPAGVSITNPGNDAQTVLPSALSDGQIWTDKSVNYLGSSNPSDPLNGQFEIKLRAAGQDYQVELPPVKFDIILALDYSYSMGSGRYSKLRSQETAAINIAKKLIDAGNRVAVLKYNDDAEMQTKHGLFMTNKAHAEDVINDGYSGTYTNIQNAFLVAQNAFASRPTSEKVNKPVLVLISDGEPTIYYDNLTTHTYDYWHRSSNSGGNYVWYTILQGMKLKKGEDGIVSSDDVAIYTIGFDLVNNNIAQATLQPTSSNTSSYRPSNTPFNHKYWEGGFIIGNGPDEIEDALDEISQNFTSSKPMDYDQNTGYSDVVVEDVLGSEFEVVGALPSGVSESSGTITWTIVGDDFDTLPSGSTALTSGDVTEVTFRVKIKDDAPVNDTHFTNESARSLFNVQSDNPFYTESEIENALTNNGWLTLTAPDVAATITVYKTITGPVTAADRTFSFSLYDSATNGSLVAGPINVTVNGAQTNSNTFSFDIPYNGFNGNDQATFYIQENDTNAPSFWTYDNGARKAVTISRSNPTGSKTFTNSYAPKGSLTVKKDWSGSGPSGTGPRGNVTFDLYKMVGSDWVIVSSGHTILNGDTAGVTISDLPLDFKYKVEETSVPDYITDYSVAYVEFTTVEVMAGTPGALDKTITISNDYQTPIGKITLTKVWNDDEDVAGDRPDDITFDIAGPQGYNGPSSITLSAAGGWSKTFETYTFGDYVFTENVPLDYTIDAEDKSQTASISLESRMDSLTFTNTYVAPKGELTVTKVWANENENYSEFRPSSITLNLLFNGEATAYTVDLPEDDATPWTHTFTDLPFGEYTVEEISVDDYDVSYSDPVLLNKFDQAGGITERTGQSTVTNTFKDPKGAITVTKTWVEDGVDETVVRPSSIVVHLLKDSAEIDSYELNDSNNWTHVFEGLELDNSVYTVNETSDDSQMLSMYSEDVSFSGTGASESGLVIGPHARSGNIAIVNTYAKGTITVTKNWNDGNNPVDERPTQAVITLHKITAATEEIPEIPAVPGTPEIPAVPATDDSPEIPAVPAVPEIPGVPGVPAMPQTDEIVGTMIISRPLNTPVVFYNLELGDNISYYITEEDIDFYSKSISESTILLNENNQNQIVNVVNTYTDPKGSLTVNKTWDHGYNPNQPTEVTVKLYEDGVYKTEATFSSSYTFTDLTLGKTYTVVENDVYSYNVDYNGFVSYVPAKLGGQIPSGTVNITNTYEPELGDLEVTKEWVGNTGNPITVTLRRSYGEMIDQGFIETTILNSENEWTDMFYDLPIYGPGGVKYVYAVQEQGSDLSIYDTDTSDTATLNVESSESIVITNTYAPEKGSLTITKAWIGLDEEPINPPVSSISVRLIVDGEPEEGVMVLSAQNNWTVVRSELNVEKSYSVEEVDQFEEFDISYSASEITFDAQNLEKEVTITNLRTLDEPSIDVNKSITNALVQLSGGTATFNYSVELINNGNRTLENLSILDLLTGPNGSTITYNPAPDSSSVDGALFELEGTLAPGESRVFNYSVTVNLAGTYNNVATGTGYYVETEVSDTGEATAVATNPPVITTDPTDPTEDNGPQGLVNVTFVDTNGATLSPGYQMVGSVGTNYGTSARDVIGYILTETPANATGTFIDGSLSVIYVYDVETETITEPEVPLGEATTEEPTTEEIFLPDEGTPLGEALPQTGQLPSELFYAFGSLVTAAGVFLKKRKF</sequence>
<dbReference type="Pfam" id="PF06458">
    <property type="entry name" value="MucBP"/>
    <property type="match status" value="1"/>
</dbReference>
<dbReference type="InterPro" id="IPR002035">
    <property type="entry name" value="VWF_A"/>
</dbReference>
<keyword evidence="1" id="KW-0677">Repeat</keyword>
<dbReference type="InterPro" id="IPR036465">
    <property type="entry name" value="vWFA_dom_sf"/>
</dbReference>
<gene>
    <name evidence="3" type="ORF">QE109_08610</name>
</gene>
<reference evidence="3 4" key="1">
    <citation type="submission" date="2023-04" db="EMBL/GenBank/DDBJ databases">
        <title>Fusibacter bizertensis strain WBS, isolated from littoral bottom sediments of the Arctic seas - biochemical and genomic analysis.</title>
        <authorList>
            <person name="Brioukhanov A.L."/>
        </authorList>
    </citation>
    <scope>NUCLEOTIDE SEQUENCE [LARGE SCALE GENOMIC DNA]</scope>
    <source>
        <strain evidence="3 4">WBS</strain>
    </source>
</reference>
<dbReference type="Gene3D" id="3.40.50.410">
    <property type="entry name" value="von Willebrand factor, type A domain"/>
    <property type="match status" value="1"/>
</dbReference>
<evidence type="ECO:0000313" key="3">
    <source>
        <dbReference type="EMBL" id="MDH8678206.1"/>
    </source>
</evidence>
<evidence type="ECO:0000259" key="2">
    <source>
        <dbReference type="PROSITE" id="PS50234"/>
    </source>
</evidence>
<dbReference type="Gene3D" id="2.60.40.1140">
    <property type="entry name" value="Collagen-binding surface protein Cna, B-type domain"/>
    <property type="match status" value="8"/>
</dbReference>
<dbReference type="RefSeq" id="WP_281094033.1">
    <property type="nucleotide sequence ID" value="NZ_JARYZI010000004.1"/>
</dbReference>
<dbReference type="SMART" id="SM00327">
    <property type="entry name" value="VWA"/>
    <property type="match status" value="1"/>
</dbReference>